<dbReference type="AlphaFoldDB" id="A0A5C4SN60"/>
<proteinExistence type="predicted"/>
<organism evidence="2 3">
    <name type="scientific">Allotamlana fucoidanivorans</name>
    <dbReference type="NCBI Taxonomy" id="2583814"/>
    <lineage>
        <taxon>Bacteria</taxon>
        <taxon>Pseudomonadati</taxon>
        <taxon>Bacteroidota</taxon>
        <taxon>Flavobacteriia</taxon>
        <taxon>Flavobacteriales</taxon>
        <taxon>Flavobacteriaceae</taxon>
        <taxon>Allotamlana</taxon>
    </lineage>
</organism>
<accession>A0A5C4SN60</accession>
<evidence type="ECO:0000313" key="2">
    <source>
        <dbReference type="EMBL" id="TNJ45238.1"/>
    </source>
</evidence>
<evidence type="ECO:0000256" key="1">
    <source>
        <dbReference type="SAM" id="Phobius"/>
    </source>
</evidence>
<gene>
    <name evidence="2" type="ORF">FGF67_05885</name>
</gene>
<keyword evidence="1" id="KW-0472">Membrane</keyword>
<feature type="transmembrane region" description="Helical" evidence="1">
    <location>
        <begin position="49"/>
        <end position="71"/>
    </location>
</feature>
<keyword evidence="1" id="KW-0812">Transmembrane</keyword>
<keyword evidence="1" id="KW-1133">Transmembrane helix</keyword>
<protein>
    <submittedName>
        <fullName evidence="2">Uncharacterized protein</fullName>
    </submittedName>
</protein>
<dbReference type="OrthoDB" id="1139253at2"/>
<name>A0A5C4SN60_9FLAO</name>
<keyword evidence="3" id="KW-1185">Reference proteome</keyword>
<evidence type="ECO:0000313" key="3">
    <source>
        <dbReference type="Proteomes" id="UP000308713"/>
    </source>
</evidence>
<dbReference type="RefSeq" id="WP_139695684.1">
    <property type="nucleotide sequence ID" value="NZ_CP074074.1"/>
</dbReference>
<dbReference type="EMBL" id="VDCS01000005">
    <property type="protein sequence ID" value="TNJ45238.1"/>
    <property type="molecule type" value="Genomic_DNA"/>
</dbReference>
<dbReference type="Proteomes" id="UP000308713">
    <property type="component" value="Unassembled WGS sequence"/>
</dbReference>
<reference evidence="2 3" key="1">
    <citation type="submission" date="2019-05" db="EMBL/GenBank/DDBJ databases">
        <title>Tamlana fucoidanivorans sp. nov., isolated from the surface of algae collected from Fujian province in China.</title>
        <authorList>
            <person name="Li J."/>
        </authorList>
    </citation>
    <scope>NUCLEOTIDE SEQUENCE [LARGE SCALE GENOMIC DNA]</scope>
    <source>
        <strain evidence="2 3">CW2-9</strain>
    </source>
</reference>
<sequence length="104" mass="12172">MDRDKNIQNQIDETINVSERIQKVSVSAFFKDKTMQVLFADKKEEESRIWLWFTPKLQLASLVCIIILNVIAYTRMQQATYDHHVSQFAESYGLSTPNQFSLLK</sequence>
<comment type="caution">
    <text evidence="2">The sequence shown here is derived from an EMBL/GenBank/DDBJ whole genome shotgun (WGS) entry which is preliminary data.</text>
</comment>